<dbReference type="Gene3D" id="3.40.50.1820">
    <property type="entry name" value="alpha/beta hydrolase"/>
    <property type="match status" value="1"/>
</dbReference>
<dbReference type="PANTHER" id="PTHR22946:SF9">
    <property type="entry name" value="POLYKETIDE TRANSFERASE AF380"/>
    <property type="match status" value="1"/>
</dbReference>
<evidence type="ECO:0000256" key="1">
    <source>
        <dbReference type="ARBA" id="ARBA00008645"/>
    </source>
</evidence>
<dbReference type="RefSeq" id="WP_209517878.1">
    <property type="nucleotide sequence ID" value="NZ_JAGIOH010000001.1"/>
</dbReference>
<dbReference type="Pfam" id="PF02129">
    <property type="entry name" value="Peptidase_S15"/>
    <property type="match status" value="1"/>
</dbReference>
<feature type="domain" description="Xaa-Pro dipeptidyl-peptidase C-terminal" evidence="3">
    <location>
        <begin position="309"/>
        <end position="539"/>
    </location>
</feature>
<proteinExistence type="inferred from homology"/>
<name>A0ABS4YCX7_9ACTN</name>
<keyword evidence="2" id="KW-0378">Hydrolase</keyword>
<gene>
    <name evidence="4" type="ORF">JO379_005984</name>
</gene>
<evidence type="ECO:0000256" key="2">
    <source>
        <dbReference type="ARBA" id="ARBA00022801"/>
    </source>
</evidence>
<evidence type="ECO:0000313" key="5">
    <source>
        <dbReference type="Proteomes" id="UP001519291"/>
    </source>
</evidence>
<accession>A0ABS4YCX7</accession>
<protein>
    <submittedName>
        <fullName evidence="4">Acyl esterase</fullName>
    </submittedName>
</protein>
<dbReference type="SUPFAM" id="SSF49785">
    <property type="entry name" value="Galactose-binding domain-like"/>
    <property type="match status" value="1"/>
</dbReference>
<evidence type="ECO:0000313" key="4">
    <source>
        <dbReference type="EMBL" id="MBP2406515.1"/>
    </source>
</evidence>
<sequence>MRTPSLHTAVPETARGAVPKRRRWAAALLGFLVLVLCMAAPGPAAAGPAVTLRPVVIPGTGGARLVGSVAEPAGPGPYPLIVMPLAWAAGEDHFRRTQLVAARSGYVFVLYGTRGTHQSGGVTDLGGPKDVADVARVVDWALAHTPADARHIGAAGVSYGAAMSLLGAAFDPRITSVAALSAWNDLYEVLQENGTPTVAGAVFTGWGAATGAADARGGPFRDVLNWDPERLAAWARPRSPAAYLERYNAAGTALFFGQSWDDSSSPAPGLGEFFDRLRVRKRLEMRPGDHGGAEFTANLLPNDVVNSALRWFDHTLKGVDNGVDREAPVQIKPENSGPLFGAGKSLEEHPSWSAMTGSVLRLFPTGGGSLGDRPPDAESHVPLVTGPGTVADSGVIGIQRTIEAALGAQLPRPLALIPPGTGAVWATGPLRTPGYVRGTPEVHLTVTPAASRGTVVAYLYDVNALGTGTLVTYAPYSFHDRRPGAPFTADFRLRPRAYDLPAGHRIALVVGTTDSRYLSRNPPLSRLSLSSTRASPSWVTLPLR</sequence>
<organism evidence="4 5">
    <name type="scientific">Streptomyces syringium</name>
    <dbReference type="NCBI Taxonomy" id="76729"/>
    <lineage>
        <taxon>Bacteria</taxon>
        <taxon>Bacillati</taxon>
        <taxon>Actinomycetota</taxon>
        <taxon>Actinomycetes</taxon>
        <taxon>Kitasatosporales</taxon>
        <taxon>Streptomycetaceae</taxon>
        <taxon>Streptomyces</taxon>
    </lineage>
</organism>
<dbReference type="Proteomes" id="UP001519291">
    <property type="component" value="Unassembled WGS sequence"/>
</dbReference>
<dbReference type="InterPro" id="IPR008979">
    <property type="entry name" value="Galactose-bd-like_sf"/>
</dbReference>
<dbReference type="InterPro" id="IPR000383">
    <property type="entry name" value="Xaa-Pro-like_dom"/>
</dbReference>
<comment type="caution">
    <text evidence="4">The sequence shown here is derived from an EMBL/GenBank/DDBJ whole genome shotgun (WGS) entry which is preliminary data.</text>
</comment>
<dbReference type="InterPro" id="IPR013736">
    <property type="entry name" value="Xaa-Pro_dipept_C"/>
</dbReference>
<reference evidence="4 5" key="1">
    <citation type="submission" date="2021-03" db="EMBL/GenBank/DDBJ databases">
        <title>Sequencing the genomes of 1000 actinobacteria strains.</title>
        <authorList>
            <person name="Klenk H.-P."/>
        </authorList>
    </citation>
    <scope>NUCLEOTIDE SEQUENCE [LARGE SCALE GENOMIC DNA]</scope>
    <source>
        <strain evidence="4 5">DSM 41480</strain>
    </source>
</reference>
<dbReference type="PANTHER" id="PTHR22946">
    <property type="entry name" value="DIENELACTONE HYDROLASE DOMAIN-CONTAINING PROTEIN-RELATED"/>
    <property type="match status" value="1"/>
</dbReference>
<comment type="similarity">
    <text evidence="1">Belongs to the AB hydrolase superfamily.</text>
</comment>
<dbReference type="InterPro" id="IPR029058">
    <property type="entry name" value="AB_hydrolase_fold"/>
</dbReference>
<dbReference type="EMBL" id="JAGIOH010000001">
    <property type="protein sequence ID" value="MBP2406515.1"/>
    <property type="molecule type" value="Genomic_DNA"/>
</dbReference>
<dbReference type="GeneID" id="91572829"/>
<dbReference type="Gene3D" id="2.60.120.260">
    <property type="entry name" value="Galactose-binding domain-like"/>
    <property type="match status" value="1"/>
</dbReference>
<keyword evidence="5" id="KW-1185">Reference proteome</keyword>
<dbReference type="Pfam" id="PF08530">
    <property type="entry name" value="PepX_C"/>
    <property type="match status" value="1"/>
</dbReference>
<dbReference type="SUPFAM" id="SSF53474">
    <property type="entry name" value="alpha/beta-Hydrolases"/>
    <property type="match status" value="1"/>
</dbReference>
<evidence type="ECO:0000259" key="3">
    <source>
        <dbReference type="SMART" id="SM00939"/>
    </source>
</evidence>
<dbReference type="InterPro" id="IPR050261">
    <property type="entry name" value="FrsA_esterase"/>
</dbReference>
<dbReference type="SMART" id="SM00939">
    <property type="entry name" value="PepX_C"/>
    <property type="match status" value="1"/>
</dbReference>